<dbReference type="PATRIC" id="fig|595434.4.peg.1365"/>
<name>A0A0J1EKY1_RHOIS</name>
<dbReference type="STRING" id="595434.RISK_001425"/>
<evidence type="ECO:0000313" key="2">
    <source>
        <dbReference type="EMBL" id="KLU06214.1"/>
    </source>
</evidence>
<feature type="region of interest" description="Disordered" evidence="1">
    <location>
        <begin position="1"/>
        <end position="22"/>
    </location>
</feature>
<protein>
    <submittedName>
        <fullName evidence="2">Uncharacterized protein</fullName>
    </submittedName>
</protein>
<dbReference type="EMBL" id="LECT01000015">
    <property type="protein sequence ID" value="KLU06214.1"/>
    <property type="molecule type" value="Genomic_DNA"/>
</dbReference>
<organism evidence="2 3">
    <name type="scientific">Rhodopirellula islandica</name>
    <dbReference type="NCBI Taxonomy" id="595434"/>
    <lineage>
        <taxon>Bacteria</taxon>
        <taxon>Pseudomonadati</taxon>
        <taxon>Planctomycetota</taxon>
        <taxon>Planctomycetia</taxon>
        <taxon>Pirellulales</taxon>
        <taxon>Pirellulaceae</taxon>
        <taxon>Rhodopirellula</taxon>
    </lineage>
</organism>
<evidence type="ECO:0000256" key="1">
    <source>
        <dbReference type="SAM" id="MobiDB-lite"/>
    </source>
</evidence>
<accession>A0A0J1EKY1</accession>
<evidence type="ECO:0000313" key="3">
    <source>
        <dbReference type="Proteomes" id="UP000036367"/>
    </source>
</evidence>
<dbReference type="Proteomes" id="UP000036367">
    <property type="component" value="Unassembled WGS sequence"/>
</dbReference>
<reference evidence="2" key="1">
    <citation type="submission" date="2015-05" db="EMBL/GenBank/DDBJ databases">
        <title>Permanent draft genome of Rhodopirellula islandicus K833.</title>
        <authorList>
            <person name="Kizina J."/>
            <person name="Richter M."/>
            <person name="Glockner F.O."/>
            <person name="Harder J."/>
        </authorList>
    </citation>
    <scope>NUCLEOTIDE SEQUENCE [LARGE SCALE GENOMIC DNA]</scope>
    <source>
        <strain evidence="2">K833</strain>
    </source>
</reference>
<gene>
    <name evidence="2" type="ORF">RISK_001425</name>
</gene>
<dbReference type="AlphaFoldDB" id="A0A0J1EKY1"/>
<sequence length="43" mass="4523">MSTGLEGHRAGTRTGGAFGKGNKQLPSLRDWFCASGDPTTAER</sequence>
<keyword evidence="3" id="KW-1185">Reference proteome</keyword>
<proteinExistence type="predicted"/>
<comment type="caution">
    <text evidence="2">The sequence shown here is derived from an EMBL/GenBank/DDBJ whole genome shotgun (WGS) entry which is preliminary data.</text>
</comment>